<evidence type="ECO:0000256" key="12">
    <source>
        <dbReference type="ARBA" id="ARBA00023289"/>
    </source>
</evidence>
<evidence type="ECO:0000259" key="19">
    <source>
        <dbReference type="PROSITE" id="PS50056"/>
    </source>
</evidence>
<evidence type="ECO:0000256" key="3">
    <source>
        <dbReference type="ARBA" id="ARBA00013064"/>
    </source>
</evidence>
<evidence type="ECO:0000256" key="15">
    <source>
        <dbReference type="ARBA" id="ARBA00064590"/>
    </source>
</evidence>
<evidence type="ECO:0000256" key="13">
    <source>
        <dbReference type="ARBA" id="ARBA00051722"/>
    </source>
</evidence>
<keyword evidence="6" id="KW-0967">Endosome</keyword>
<evidence type="ECO:0000256" key="6">
    <source>
        <dbReference type="ARBA" id="ARBA00022753"/>
    </source>
</evidence>
<keyword evidence="9" id="KW-0472">Membrane</keyword>
<dbReference type="InterPro" id="IPR020422">
    <property type="entry name" value="TYR_PHOSPHATASE_DUAL_dom"/>
</dbReference>
<dbReference type="EC" id="3.1.3.48" evidence="3"/>
<feature type="domain" description="Tyrosine-protein phosphatase" evidence="18">
    <location>
        <begin position="1"/>
        <end position="145"/>
    </location>
</feature>
<dbReference type="PANTHER" id="PTHR23339">
    <property type="entry name" value="TYROSINE SPECIFIC PROTEIN PHOSPHATASE AND DUAL SPECIFICITY PROTEIN PHOSPHATASE"/>
    <property type="match status" value="1"/>
</dbReference>
<evidence type="ECO:0000313" key="20">
    <source>
        <dbReference type="EMBL" id="KAK9497479.1"/>
    </source>
</evidence>
<dbReference type="AlphaFoldDB" id="A0AAW1CGH0"/>
<dbReference type="SUPFAM" id="SSF52799">
    <property type="entry name" value="(Phosphotyrosine protein) phosphatases II"/>
    <property type="match status" value="1"/>
</dbReference>
<feature type="domain" description="Tyrosine specific protein phosphatases" evidence="19">
    <location>
        <begin position="66"/>
        <end position="132"/>
    </location>
</feature>
<keyword evidence="21" id="KW-1185">Reference proteome</keyword>
<evidence type="ECO:0000256" key="8">
    <source>
        <dbReference type="ARBA" id="ARBA00022912"/>
    </source>
</evidence>
<gene>
    <name evidence="20" type="ORF">O3M35_004188</name>
</gene>
<comment type="catalytic activity">
    <reaction evidence="13">
        <text>O-phospho-L-tyrosyl-[protein] + H2O = L-tyrosyl-[protein] + phosphate</text>
        <dbReference type="Rhea" id="RHEA:10684"/>
        <dbReference type="Rhea" id="RHEA-COMP:10136"/>
        <dbReference type="Rhea" id="RHEA-COMP:20101"/>
        <dbReference type="ChEBI" id="CHEBI:15377"/>
        <dbReference type="ChEBI" id="CHEBI:43474"/>
        <dbReference type="ChEBI" id="CHEBI:46858"/>
        <dbReference type="ChEBI" id="CHEBI:61978"/>
        <dbReference type="EC" id="3.1.3.48"/>
    </reaction>
</comment>
<dbReference type="InterPro" id="IPR029021">
    <property type="entry name" value="Prot-tyrosine_phosphatase-like"/>
</dbReference>
<evidence type="ECO:0000256" key="9">
    <source>
        <dbReference type="ARBA" id="ARBA00023136"/>
    </source>
</evidence>
<dbReference type="Proteomes" id="UP001461498">
    <property type="component" value="Unassembled WGS sequence"/>
</dbReference>
<name>A0AAW1CGH0_9HEMI</name>
<evidence type="ECO:0000256" key="16">
    <source>
        <dbReference type="ARBA" id="ARBA00069015"/>
    </source>
</evidence>
<evidence type="ECO:0000256" key="10">
    <source>
        <dbReference type="ARBA" id="ARBA00023157"/>
    </source>
</evidence>
<dbReference type="PROSITE" id="PS50056">
    <property type="entry name" value="TYR_PHOSPHATASE_2"/>
    <property type="match status" value="1"/>
</dbReference>
<keyword evidence="10" id="KW-1015">Disulfide bond</keyword>
<dbReference type="GO" id="GO:0043542">
    <property type="term" value="P:endothelial cell migration"/>
    <property type="evidence" value="ECO:0007669"/>
    <property type="project" value="UniProtKB-ARBA"/>
</dbReference>
<evidence type="ECO:0000256" key="7">
    <source>
        <dbReference type="ARBA" id="ARBA00022801"/>
    </source>
</evidence>
<keyword evidence="7" id="KW-0378">Hydrolase</keyword>
<keyword evidence="4" id="KW-1003">Cell membrane</keyword>
<evidence type="ECO:0000256" key="1">
    <source>
        <dbReference type="ARBA" id="ARBA00004236"/>
    </source>
</evidence>
<dbReference type="PROSITE" id="PS50054">
    <property type="entry name" value="TYR_PHOSPHATASE_DUAL"/>
    <property type="match status" value="1"/>
</dbReference>
<dbReference type="Gene3D" id="3.90.190.10">
    <property type="entry name" value="Protein tyrosine phosphatase superfamily"/>
    <property type="match status" value="1"/>
</dbReference>
<dbReference type="GO" id="GO:0005886">
    <property type="term" value="C:plasma membrane"/>
    <property type="evidence" value="ECO:0007669"/>
    <property type="project" value="UniProtKB-SubCell"/>
</dbReference>
<accession>A0AAW1CGH0</accession>
<comment type="subunit">
    <text evidence="15">Interacts with tubulin.</text>
</comment>
<organism evidence="20 21">
    <name type="scientific">Rhynocoris fuscipes</name>
    <dbReference type="NCBI Taxonomy" id="488301"/>
    <lineage>
        <taxon>Eukaryota</taxon>
        <taxon>Metazoa</taxon>
        <taxon>Ecdysozoa</taxon>
        <taxon>Arthropoda</taxon>
        <taxon>Hexapoda</taxon>
        <taxon>Insecta</taxon>
        <taxon>Pterygota</taxon>
        <taxon>Neoptera</taxon>
        <taxon>Paraneoptera</taxon>
        <taxon>Hemiptera</taxon>
        <taxon>Heteroptera</taxon>
        <taxon>Panheteroptera</taxon>
        <taxon>Cimicomorpha</taxon>
        <taxon>Reduviidae</taxon>
        <taxon>Harpactorinae</taxon>
        <taxon>Harpactorini</taxon>
        <taxon>Rhynocoris</taxon>
    </lineage>
</organism>
<evidence type="ECO:0000256" key="14">
    <source>
        <dbReference type="ARBA" id="ARBA00057132"/>
    </source>
</evidence>
<evidence type="ECO:0000259" key="18">
    <source>
        <dbReference type="PROSITE" id="PS50054"/>
    </source>
</evidence>
<keyword evidence="5" id="KW-0488">Methylation</keyword>
<dbReference type="GO" id="GO:0009966">
    <property type="term" value="P:regulation of signal transduction"/>
    <property type="evidence" value="ECO:0007669"/>
    <property type="project" value="UniProtKB-ARBA"/>
</dbReference>
<evidence type="ECO:0000256" key="17">
    <source>
        <dbReference type="ARBA" id="ARBA00082375"/>
    </source>
</evidence>
<comment type="function">
    <text evidence="14">Protein tyrosine phosphatase which stimulates progression from G1 into S phase during mitosis. Enhances cell proliferation, cell motility and invasive activity, and promotes cancer metastasis. May be involved in the progression of cardiac hypertrophy by inhibiting intracellular calcium mobilization in response to angiotensin II.</text>
</comment>
<dbReference type="Pfam" id="PF22785">
    <property type="entry name" value="Tc-R-P"/>
    <property type="match status" value="1"/>
</dbReference>
<dbReference type="InterPro" id="IPR000387">
    <property type="entry name" value="Tyr_Pase_dom"/>
</dbReference>
<evidence type="ECO:0000256" key="11">
    <source>
        <dbReference type="ARBA" id="ARBA00023288"/>
    </source>
</evidence>
<proteinExistence type="predicted"/>
<reference evidence="20 21" key="1">
    <citation type="submission" date="2022-12" db="EMBL/GenBank/DDBJ databases">
        <title>Chromosome-level genome assembly of true bugs.</title>
        <authorList>
            <person name="Ma L."/>
            <person name="Li H."/>
        </authorList>
    </citation>
    <scope>NUCLEOTIDE SEQUENCE [LARGE SCALE GENOMIC DNA]</scope>
    <source>
        <strain evidence="20">Lab_2022b</strain>
    </source>
</reference>
<evidence type="ECO:0000256" key="4">
    <source>
        <dbReference type="ARBA" id="ARBA00022475"/>
    </source>
</evidence>
<dbReference type="GO" id="GO:0005769">
    <property type="term" value="C:early endosome"/>
    <property type="evidence" value="ECO:0007669"/>
    <property type="project" value="UniProtKB-SubCell"/>
</dbReference>
<dbReference type="GO" id="GO:0004725">
    <property type="term" value="F:protein tyrosine phosphatase activity"/>
    <property type="evidence" value="ECO:0007669"/>
    <property type="project" value="UniProtKB-EC"/>
</dbReference>
<evidence type="ECO:0000256" key="5">
    <source>
        <dbReference type="ARBA" id="ARBA00022481"/>
    </source>
</evidence>
<keyword evidence="12" id="KW-0636">Prenylation</keyword>
<comment type="subcellular location">
    <subcellularLocation>
        <location evidence="1">Cell membrane</location>
    </subcellularLocation>
    <subcellularLocation>
        <location evidence="2">Early endosome</location>
    </subcellularLocation>
</comment>
<comment type="caution">
    <text evidence="20">The sequence shown here is derived from an EMBL/GenBank/DDBJ whole genome shotgun (WGS) entry which is preliminary data.</text>
</comment>
<keyword evidence="11" id="KW-0449">Lipoprotein</keyword>
<dbReference type="InterPro" id="IPR050561">
    <property type="entry name" value="PTP"/>
</dbReference>
<evidence type="ECO:0000256" key="2">
    <source>
        <dbReference type="ARBA" id="ARBA00004412"/>
    </source>
</evidence>
<sequence length="153" mass="17952">MHFLITNRPNNRNIQGYITRLKLYNVKNLVRVCERTYNDEFLKDAGIFVHDLFFKDGSIPSKRIIKDWFKLLKVMFLYETDEYIAIHCVSGLGRAPLLVVLALLELGMPFEEAIREIRAKKRNALNDEQLLFAESYRPKSRLRLENSKTCSVI</sequence>
<dbReference type="FunFam" id="3.90.190.10:FF:000105">
    <property type="entry name" value="Protein tyrosine phosphatase type IVA 3"/>
    <property type="match status" value="1"/>
</dbReference>
<evidence type="ECO:0000313" key="21">
    <source>
        <dbReference type="Proteomes" id="UP001461498"/>
    </source>
</evidence>
<dbReference type="EMBL" id="JAPXFL010000014">
    <property type="protein sequence ID" value="KAK9497479.1"/>
    <property type="molecule type" value="Genomic_DNA"/>
</dbReference>
<keyword evidence="8" id="KW-0904">Protein phosphatase</keyword>
<protein>
    <recommendedName>
        <fullName evidence="16">Protein tyrosine phosphatase type IVA 3</fullName>
        <ecNumber evidence="3">3.1.3.48</ecNumber>
    </recommendedName>
    <alternativeName>
        <fullName evidence="17">Protein-tyrosine phosphatase 4a3</fullName>
    </alternativeName>
</protein>